<proteinExistence type="predicted"/>
<feature type="region of interest" description="Disordered" evidence="1">
    <location>
        <begin position="265"/>
        <end position="296"/>
    </location>
</feature>
<name>A0ABQ8RXQ0_PERAM</name>
<evidence type="ECO:0000313" key="3">
    <source>
        <dbReference type="Proteomes" id="UP001148838"/>
    </source>
</evidence>
<dbReference type="Proteomes" id="UP001148838">
    <property type="component" value="Unassembled WGS sequence"/>
</dbReference>
<organism evidence="2 3">
    <name type="scientific">Periplaneta americana</name>
    <name type="common">American cockroach</name>
    <name type="synonym">Blatta americana</name>
    <dbReference type="NCBI Taxonomy" id="6978"/>
    <lineage>
        <taxon>Eukaryota</taxon>
        <taxon>Metazoa</taxon>
        <taxon>Ecdysozoa</taxon>
        <taxon>Arthropoda</taxon>
        <taxon>Hexapoda</taxon>
        <taxon>Insecta</taxon>
        <taxon>Pterygota</taxon>
        <taxon>Neoptera</taxon>
        <taxon>Polyneoptera</taxon>
        <taxon>Dictyoptera</taxon>
        <taxon>Blattodea</taxon>
        <taxon>Blattoidea</taxon>
        <taxon>Blattidae</taxon>
        <taxon>Blattinae</taxon>
        <taxon>Periplaneta</taxon>
    </lineage>
</organism>
<evidence type="ECO:0000313" key="2">
    <source>
        <dbReference type="EMBL" id="KAJ4426479.1"/>
    </source>
</evidence>
<sequence>MRLSSCKKCFRVALIVSNGRNKPQLTLVLLPQKYLLNFSYRKVKFSECGSIRSCLNVILMQAKFVVQILNRDDKESKQRRRISLAEIYKVSDVDNFGNGSNIMIWNKRDRAGCGEWSGSNGYASVINESALRSGLSANDDSGYNCSVNDRSAFYRYKTASIDYSQICNRKRISEKSRRLEIQYCRRRRQAHKLSRETYNMSCHTDSYNMTIFNVALYDIHGIMDALLHVVKFYSPSVEMVFNIENGLAIRLPNLDTDRETTLKYTNMPEEDAKKNTGHHATRQNDKRNTAKTDEHY</sequence>
<accession>A0ABQ8RXQ0</accession>
<protein>
    <submittedName>
        <fullName evidence="2">Uncharacterized protein</fullName>
    </submittedName>
</protein>
<dbReference type="EMBL" id="JAJSOF020000040">
    <property type="protein sequence ID" value="KAJ4426479.1"/>
    <property type="molecule type" value="Genomic_DNA"/>
</dbReference>
<evidence type="ECO:0000256" key="1">
    <source>
        <dbReference type="SAM" id="MobiDB-lite"/>
    </source>
</evidence>
<keyword evidence="3" id="KW-1185">Reference proteome</keyword>
<feature type="compositionally biased region" description="Basic and acidic residues" evidence="1">
    <location>
        <begin position="282"/>
        <end position="296"/>
    </location>
</feature>
<gene>
    <name evidence="2" type="ORF">ANN_27293</name>
</gene>
<reference evidence="2 3" key="1">
    <citation type="journal article" date="2022" name="Allergy">
        <title>Genome assembly and annotation of Periplaneta americana reveal a comprehensive cockroach allergen profile.</title>
        <authorList>
            <person name="Wang L."/>
            <person name="Xiong Q."/>
            <person name="Saelim N."/>
            <person name="Wang L."/>
            <person name="Nong W."/>
            <person name="Wan A.T."/>
            <person name="Shi M."/>
            <person name="Liu X."/>
            <person name="Cao Q."/>
            <person name="Hui J.H.L."/>
            <person name="Sookrung N."/>
            <person name="Leung T.F."/>
            <person name="Tungtrongchitr A."/>
            <person name="Tsui S.K.W."/>
        </authorList>
    </citation>
    <scope>NUCLEOTIDE SEQUENCE [LARGE SCALE GENOMIC DNA]</scope>
    <source>
        <strain evidence="2">PWHHKU_190912</strain>
    </source>
</reference>
<comment type="caution">
    <text evidence="2">The sequence shown here is derived from an EMBL/GenBank/DDBJ whole genome shotgun (WGS) entry which is preliminary data.</text>
</comment>